<gene>
    <name evidence="1" type="ORF">Sangu_1999600</name>
</gene>
<dbReference type="PANTHER" id="PTHR15140:SF33">
    <property type="entry name" value="LATE BLIGHT RESISTANCE PROTEIN HOMOLOG R1A-3 ISOFORM X1"/>
    <property type="match status" value="1"/>
</dbReference>
<organism evidence="1">
    <name type="scientific">Sesamum angustifolium</name>
    <dbReference type="NCBI Taxonomy" id="2727405"/>
    <lineage>
        <taxon>Eukaryota</taxon>
        <taxon>Viridiplantae</taxon>
        <taxon>Streptophyta</taxon>
        <taxon>Embryophyta</taxon>
        <taxon>Tracheophyta</taxon>
        <taxon>Spermatophyta</taxon>
        <taxon>Magnoliopsida</taxon>
        <taxon>eudicotyledons</taxon>
        <taxon>Gunneridae</taxon>
        <taxon>Pentapetalae</taxon>
        <taxon>asterids</taxon>
        <taxon>lamiids</taxon>
        <taxon>Lamiales</taxon>
        <taxon>Pedaliaceae</taxon>
        <taxon>Sesamum</taxon>
    </lineage>
</organism>
<reference evidence="1" key="2">
    <citation type="journal article" date="2024" name="Plant">
        <title>Genomic evolution and insights into agronomic trait innovations of Sesamum species.</title>
        <authorList>
            <person name="Miao H."/>
            <person name="Wang L."/>
            <person name="Qu L."/>
            <person name="Liu H."/>
            <person name="Sun Y."/>
            <person name="Le M."/>
            <person name="Wang Q."/>
            <person name="Wei S."/>
            <person name="Zheng Y."/>
            <person name="Lin W."/>
            <person name="Duan Y."/>
            <person name="Cao H."/>
            <person name="Xiong S."/>
            <person name="Wang X."/>
            <person name="Wei L."/>
            <person name="Li C."/>
            <person name="Ma Q."/>
            <person name="Ju M."/>
            <person name="Zhao R."/>
            <person name="Li G."/>
            <person name="Mu C."/>
            <person name="Tian Q."/>
            <person name="Mei H."/>
            <person name="Zhang T."/>
            <person name="Gao T."/>
            <person name="Zhang H."/>
        </authorList>
    </citation>
    <scope>NUCLEOTIDE SEQUENCE</scope>
    <source>
        <strain evidence="1">G01</strain>
    </source>
</reference>
<accession>A0AAW2LH49</accession>
<name>A0AAW2LH49_9LAMI</name>
<dbReference type="PANTHER" id="PTHR15140">
    <property type="entry name" value="TUBULIN-SPECIFIC CHAPERONE E"/>
    <property type="match status" value="1"/>
</dbReference>
<dbReference type="SUPFAM" id="SSF52058">
    <property type="entry name" value="L domain-like"/>
    <property type="match status" value="1"/>
</dbReference>
<sequence>MYAPKVQNVRFGDKQQDECFVCGLGTALEKIDLNEMHDASQLTTIASVLVCTTCRNMYPSLHKARLVRVRLLIKRKQSSQESCEEEILHPTSLRYLEVIFNDLEFLSPSAIALLWNLVAFSFFPTILLPSEIWGMPQLRHFLGLAQFILPDQEVSQDSVIMENLQTVSNIRNFRCTREVLEIIPNLKQLGISFQGRNGETKWGLYHLHNLVRLHHLESLSIKADNLPLEELTFPTSLKELCLEGRVIPSKKARTICSALPNLETLKLRLFNAYKGNGWDQFEGEFPRLKALEISRSGLKTWNTENIHFPNLESLFLSYLLRLEEIPTDIGDIPTLRSIHVELCNDFLIESAKQMVEEQYENGNESLQLYINKVKYQVGRG</sequence>
<evidence type="ECO:0000313" key="1">
    <source>
        <dbReference type="EMBL" id="KAL0318434.1"/>
    </source>
</evidence>
<dbReference type="Gene3D" id="3.80.10.10">
    <property type="entry name" value="Ribonuclease Inhibitor"/>
    <property type="match status" value="1"/>
</dbReference>
<reference evidence="1" key="1">
    <citation type="submission" date="2020-06" db="EMBL/GenBank/DDBJ databases">
        <authorList>
            <person name="Li T."/>
            <person name="Hu X."/>
            <person name="Zhang T."/>
            <person name="Song X."/>
            <person name="Zhang H."/>
            <person name="Dai N."/>
            <person name="Sheng W."/>
            <person name="Hou X."/>
            <person name="Wei L."/>
        </authorList>
    </citation>
    <scope>NUCLEOTIDE SEQUENCE</scope>
    <source>
        <strain evidence="1">G01</strain>
        <tissue evidence="1">Leaf</tissue>
    </source>
</reference>
<dbReference type="EMBL" id="JACGWK010000013">
    <property type="protein sequence ID" value="KAL0318434.1"/>
    <property type="molecule type" value="Genomic_DNA"/>
</dbReference>
<protein>
    <submittedName>
        <fullName evidence="1">Late blight resistance proteinR1B-16</fullName>
    </submittedName>
</protein>
<dbReference type="AlphaFoldDB" id="A0AAW2LH49"/>
<proteinExistence type="predicted"/>
<dbReference type="InterPro" id="IPR032675">
    <property type="entry name" value="LRR_dom_sf"/>
</dbReference>
<comment type="caution">
    <text evidence="1">The sequence shown here is derived from an EMBL/GenBank/DDBJ whole genome shotgun (WGS) entry which is preliminary data.</text>
</comment>